<evidence type="ECO:0000256" key="7">
    <source>
        <dbReference type="ARBA" id="ARBA00023160"/>
    </source>
</evidence>
<dbReference type="InterPro" id="IPR013747">
    <property type="entry name" value="ACP_syn_III_C"/>
</dbReference>
<feature type="active site" evidence="9">
    <location>
        <position position="116"/>
    </location>
</feature>
<proteinExistence type="inferred from homology"/>
<evidence type="ECO:0000256" key="2">
    <source>
        <dbReference type="ARBA" id="ARBA00022490"/>
    </source>
</evidence>
<dbReference type="Pfam" id="PF08541">
    <property type="entry name" value="ACP_syn_III_C"/>
    <property type="match status" value="1"/>
</dbReference>
<comment type="subunit">
    <text evidence="9">Homodimer.</text>
</comment>
<evidence type="ECO:0000256" key="6">
    <source>
        <dbReference type="ARBA" id="ARBA00023098"/>
    </source>
</evidence>
<evidence type="ECO:0000313" key="12">
    <source>
        <dbReference type="EMBL" id="SCG39349.1"/>
    </source>
</evidence>
<evidence type="ECO:0000256" key="3">
    <source>
        <dbReference type="ARBA" id="ARBA00022516"/>
    </source>
</evidence>
<dbReference type="OrthoDB" id="9815506at2"/>
<evidence type="ECO:0000256" key="1">
    <source>
        <dbReference type="ARBA" id="ARBA00008642"/>
    </source>
</evidence>
<dbReference type="EC" id="2.3.1.180" evidence="9"/>
<feature type="active site" evidence="9">
    <location>
        <position position="244"/>
    </location>
</feature>
<comment type="catalytic activity">
    <reaction evidence="9">
        <text>malonyl-[ACP] + acetyl-CoA + H(+) = 3-oxobutanoyl-[ACP] + CO2 + CoA</text>
        <dbReference type="Rhea" id="RHEA:12080"/>
        <dbReference type="Rhea" id="RHEA-COMP:9623"/>
        <dbReference type="Rhea" id="RHEA-COMP:9625"/>
        <dbReference type="ChEBI" id="CHEBI:15378"/>
        <dbReference type="ChEBI" id="CHEBI:16526"/>
        <dbReference type="ChEBI" id="CHEBI:57287"/>
        <dbReference type="ChEBI" id="CHEBI:57288"/>
        <dbReference type="ChEBI" id="CHEBI:78449"/>
        <dbReference type="ChEBI" id="CHEBI:78450"/>
        <dbReference type="EC" id="2.3.1.180"/>
    </reaction>
</comment>
<evidence type="ECO:0000259" key="11">
    <source>
        <dbReference type="Pfam" id="PF08545"/>
    </source>
</evidence>
<feature type="region of interest" description="ACP-binding" evidence="9">
    <location>
        <begin position="245"/>
        <end position="249"/>
    </location>
</feature>
<dbReference type="NCBIfam" id="TIGR00747">
    <property type="entry name" value="fabH"/>
    <property type="match status" value="1"/>
</dbReference>
<comment type="domain">
    <text evidence="9">The last Arg residue of the ACP-binding site is essential for the weak association between ACP/AcpP and FabH.</text>
</comment>
<comment type="subcellular location">
    <subcellularLocation>
        <location evidence="9">Cytoplasm</location>
    </subcellularLocation>
</comment>
<keyword evidence="13" id="KW-1185">Reference proteome</keyword>
<protein>
    <recommendedName>
        <fullName evidence="9">Beta-ketoacyl-[acyl-carrier-protein] synthase III</fullName>
        <shortName evidence="9">Beta-ketoacyl-ACP synthase III</shortName>
        <shortName evidence="9">KAS III</shortName>
        <ecNumber evidence="9">2.3.1.180</ecNumber>
    </recommendedName>
    <alternativeName>
        <fullName evidence="9">3-oxoacyl-[acyl-carrier-protein] synthase 3</fullName>
    </alternativeName>
    <alternativeName>
        <fullName evidence="9">3-oxoacyl-[acyl-carrier-protein] synthase III</fullName>
    </alternativeName>
</protein>
<dbReference type="GO" id="GO:0004315">
    <property type="term" value="F:3-oxoacyl-[acyl-carrier-protein] synthase activity"/>
    <property type="evidence" value="ECO:0007669"/>
    <property type="project" value="InterPro"/>
</dbReference>
<dbReference type="UniPathway" id="UPA00094"/>
<sequence length="318" mass="32647">MSSPVTGSRILALGHYQPARVVTNDDLAQLVDTNDEWIRDRVGIVSRRIADGETVADMATAAAGKALANSGLTAADIDLVVVATCTSIDRSPNVACRVAAKLGIAAPGAYDINTACSGFAYALGTVDHAIRAGAARNAIVVGAEKLSDFTDWTDRSTCIIFGDGAGAAVVTATGEGEPAGVGPVVWGSVPEKSDAVRIEGWRPYIAQEGQAVFRWATTALAPLALQACERAGVAPSELAAFVPHQANGRIIDGIAKRLGISQAIVAKDIVESGNTSAASVPLALSKLVERREVPSGAPVLLFGFGGGLTYAGQVVRCP</sequence>
<evidence type="ECO:0000256" key="9">
    <source>
        <dbReference type="HAMAP-Rule" id="MF_01815"/>
    </source>
</evidence>
<dbReference type="SUPFAM" id="SSF53901">
    <property type="entry name" value="Thiolase-like"/>
    <property type="match status" value="1"/>
</dbReference>
<keyword evidence="3 9" id="KW-0444">Lipid biosynthesis</keyword>
<organism evidence="12 13">
    <name type="scientific">Micromonospora halophytica</name>
    <dbReference type="NCBI Taxonomy" id="47864"/>
    <lineage>
        <taxon>Bacteria</taxon>
        <taxon>Bacillati</taxon>
        <taxon>Actinomycetota</taxon>
        <taxon>Actinomycetes</taxon>
        <taxon>Micromonosporales</taxon>
        <taxon>Micromonosporaceae</taxon>
        <taxon>Micromonospora</taxon>
    </lineage>
</organism>
<comment type="pathway">
    <text evidence="9">Lipid metabolism; fatty acid biosynthesis.</text>
</comment>
<keyword evidence="5 9" id="KW-0276">Fatty acid metabolism</keyword>
<evidence type="ECO:0000256" key="8">
    <source>
        <dbReference type="ARBA" id="ARBA00023315"/>
    </source>
</evidence>
<dbReference type="InterPro" id="IPR013751">
    <property type="entry name" value="ACP_syn_III_N"/>
</dbReference>
<dbReference type="CDD" id="cd00830">
    <property type="entry name" value="KAS_III"/>
    <property type="match status" value="1"/>
</dbReference>
<keyword evidence="9" id="KW-0511">Multifunctional enzyme</keyword>
<feature type="domain" description="Beta-ketoacyl-[acyl-carrier-protein] synthase III C-terminal" evidence="10">
    <location>
        <begin position="228"/>
        <end position="316"/>
    </location>
</feature>
<dbReference type="Proteomes" id="UP000199408">
    <property type="component" value="Unassembled WGS sequence"/>
</dbReference>
<feature type="domain" description="Beta-ketoacyl-[acyl-carrier-protein] synthase III N-terminal" evidence="11">
    <location>
        <begin position="110"/>
        <end position="187"/>
    </location>
</feature>
<dbReference type="InterPro" id="IPR016039">
    <property type="entry name" value="Thiolase-like"/>
</dbReference>
<accession>A0A1C5GZV1</accession>
<dbReference type="GO" id="GO:0006633">
    <property type="term" value="P:fatty acid biosynthetic process"/>
    <property type="evidence" value="ECO:0007669"/>
    <property type="project" value="UniProtKB-UniRule"/>
</dbReference>
<keyword evidence="8 9" id="KW-0012">Acyltransferase</keyword>
<dbReference type="EMBL" id="FMDN01000002">
    <property type="protein sequence ID" value="SCG39349.1"/>
    <property type="molecule type" value="Genomic_DNA"/>
</dbReference>
<dbReference type="RefSeq" id="WP_091291694.1">
    <property type="nucleotide sequence ID" value="NZ_FMDN01000002.1"/>
</dbReference>
<reference evidence="13" key="1">
    <citation type="submission" date="2016-06" db="EMBL/GenBank/DDBJ databases">
        <authorList>
            <person name="Varghese N."/>
        </authorList>
    </citation>
    <scope>NUCLEOTIDE SEQUENCE [LARGE SCALE GENOMIC DNA]</scope>
    <source>
        <strain evidence="13">DSM 43171</strain>
    </source>
</reference>
<keyword evidence="2 9" id="KW-0963">Cytoplasm</keyword>
<dbReference type="Pfam" id="PF08545">
    <property type="entry name" value="ACP_syn_III"/>
    <property type="match status" value="1"/>
</dbReference>
<dbReference type="PANTHER" id="PTHR34069">
    <property type="entry name" value="3-OXOACYL-[ACYL-CARRIER-PROTEIN] SYNTHASE 3"/>
    <property type="match status" value="1"/>
</dbReference>
<feature type="active site" evidence="9">
    <location>
        <position position="274"/>
    </location>
</feature>
<keyword evidence="4 9" id="KW-0808">Transferase</keyword>
<evidence type="ECO:0000256" key="5">
    <source>
        <dbReference type="ARBA" id="ARBA00022832"/>
    </source>
</evidence>
<dbReference type="Gene3D" id="3.40.47.10">
    <property type="match status" value="1"/>
</dbReference>
<gene>
    <name evidence="9" type="primary">fabH</name>
    <name evidence="12" type="ORF">GA0070560_102396</name>
</gene>
<dbReference type="STRING" id="47864.GA0070560_102396"/>
<dbReference type="GO" id="GO:0005737">
    <property type="term" value="C:cytoplasm"/>
    <property type="evidence" value="ECO:0007669"/>
    <property type="project" value="UniProtKB-SubCell"/>
</dbReference>
<keyword evidence="7 9" id="KW-0275">Fatty acid biosynthesis</keyword>
<evidence type="ECO:0000259" key="10">
    <source>
        <dbReference type="Pfam" id="PF08541"/>
    </source>
</evidence>
<keyword evidence="6 9" id="KW-0443">Lipid metabolism</keyword>
<name>A0A1C5GZV1_9ACTN</name>
<dbReference type="AlphaFoldDB" id="A0A1C5GZV1"/>
<comment type="function">
    <text evidence="9">Catalyzes the condensation reaction of fatty acid synthesis by the addition to an acyl acceptor of two carbons from malonyl-ACP. Catalyzes the first condensation reaction which initiates fatty acid synthesis and may therefore play a role in governing the total rate of fatty acid production. Possesses both acetoacetyl-ACP synthase and acetyl transacylase activities. Its substrate specificity determines the biosynthesis of branched-chain and/or straight-chain of fatty acids.</text>
</comment>
<evidence type="ECO:0000313" key="13">
    <source>
        <dbReference type="Proteomes" id="UP000199408"/>
    </source>
</evidence>
<dbReference type="HAMAP" id="MF_01815">
    <property type="entry name" value="FabH"/>
    <property type="match status" value="1"/>
</dbReference>
<comment type="similarity">
    <text evidence="1 9">Belongs to the thiolase-like superfamily. FabH family.</text>
</comment>
<dbReference type="InterPro" id="IPR004655">
    <property type="entry name" value="FabH"/>
</dbReference>
<dbReference type="PANTHER" id="PTHR34069:SF2">
    <property type="entry name" value="BETA-KETOACYL-[ACYL-CARRIER-PROTEIN] SYNTHASE III"/>
    <property type="match status" value="1"/>
</dbReference>
<evidence type="ECO:0000256" key="4">
    <source>
        <dbReference type="ARBA" id="ARBA00022679"/>
    </source>
</evidence>
<dbReference type="NCBIfam" id="NF006829">
    <property type="entry name" value="PRK09352.1"/>
    <property type="match status" value="1"/>
</dbReference>
<dbReference type="GO" id="GO:0044550">
    <property type="term" value="P:secondary metabolite biosynthetic process"/>
    <property type="evidence" value="ECO:0007669"/>
    <property type="project" value="TreeGrafter"/>
</dbReference>
<dbReference type="GO" id="GO:0033818">
    <property type="term" value="F:beta-ketoacyl-acyl-carrier-protein synthase III activity"/>
    <property type="evidence" value="ECO:0007669"/>
    <property type="project" value="UniProtKB-UniRule"/>
</dbReference>